<name>A0A0C9V2W7_SPHS4</name>
<proteinExistence type="predicted"/>
<dbReference type="Proteomes" id="UP000054279">
    <property type="component" value="Unassembled WGS sequence"/>
</dbReference>
<dbReference type="HOGENOM" id="CLU_2074616_0_0_1"/>
<keyword evidence="2" id="KW-1185">Reference proteome</keyword>
<gene>
    <name evidence="1" type="ORF">M422DRAFT_266461</name>
</gene>
<organism evidence="1 2">
    <name type="scientific">Sphaerobolus stellatus (strain SS14)</name>
    <dbReference type="NCBI Taxonomy" id="990650"/>
    <lineage>
        <taxon>Eukaryota</taxon>
        <taxon>Fungi</taxon>
        <taxon>Dikarya</taxon>
        <taxon>Basidiomycota</taxon>
        <taxon>Agaricomycotina</taxon>
        <taxon>Agaricomycetes</taxon>
        <taxon>Phallomycetidae</taxon>
        <taxon>Geastrales</taxon>
        <taxon>Sphaerobolaceae</taxon>
        <taxon>Sphaerobolus</taxon>
    </lineage>
</organism>
<sequence>MKYGMEEKSRLLISLSKKATCPLGHEEADAIPEGAPNPELAVLRRIPADVSYHVEDRRIQHSWARASRNRSSFMGPASRKVIKDRVKAASWNILVNVAKQDAAVDHGTFMGQPALAGI</sequence>
<accession>A0A0C9V2W7</accession>
<evidence type="ECO:0000313" key="2">
    <source>
        <dbReference type="Proteomes" id="UP000054279"/>
    </source>
</evidence>
<evidence type="ECO:0000313" key="1">
    <source>
        <dbReference type="EMBL" id="KIJ31846.1"/>
    </source>
</evidence>
<dbReference type="EMBL" id="KN837236">
    <property type="protein sequence ID" value="KIJ31846.1"/>
    <property type="molecule type" value="Genomic_DNA"/>
</dbReference>
<dbReference type="AlphaFoldDB" id="A0A0C9V2W7"/>
<protein>
    <submittedName>
        <fullName evidence="1">Uncharacterized protein</fullName>
    </submittedName>
</protein>
<reference evidence="1 2" key="1">
    <citation type="submission" date="2014-06" db="EMBL/GenBank/DDBJ databases">
        <title>Evolutionary Origins and Diversification of the Mycorrhizal Mutualists.</title>
        <authorList>
            <consortium name="DOE Joint Genome Institute"/>
            <consortium name="Mycorrhizal Genomics Consortium"/>
            <person name="Kohler A."/>
            <person name="Kuo A."/>
            <person name="Nagy L.G."/>
            <person name="Floudas D."/>
            <person name="Copeland A."/>
            <person name="Barry K.W."/>
            <person name="Cichocki N."/>
            <person name="Veneault-Fourrey C."/>
            <person name="LaButti K."/>
            <person name="Lindquist E.A."/>
            <person name="Lipzen A."/>
            <person name="Lundell T."/>
            <person name="Morin E."/>
            <person name="Murat C."/>
            <person name="Riley R."/>
            <person name="Ohm R."/>
            <person name="Sun H."/>
            <person name="Tunlid A."/>
            <person name="Henrissat B."/>
            <person name="Grigoriev I.V."/>
            <person name="Hibbett D.S."/>
            <person name="Martin F."/>
        </authorList>
    </citation>
    <scope>NUCLEOTIDE SEQUENCE [LARGE SCALE GENOMIC DNA]</scope>
    <source>
        <strain evidence="1 2">SS14</strain>
    </source>
</reference>